<dbReference type="GO" id="GO:0008718">
    <property type="term" value="F:D-amino-acid dehydrogenase activity"/>
    <property type="evidence" value="ECO:0007669"/>
    <property type="project" value="TreeGrafter"/>
</dbReference>
<dbReference type="GO" id="GO:0005886">
    <property type="term" value="C:plasma membrane"/>
    <property type="evidence" value="ECO:0007669"/>
    <property type="project" value="TreeGrafter"/>
</dbReference>
<evidence type="ECO:0000313" key="5">
    <source>
        <dbReference type="Proteomes" id="UP000247555"/>
    </source>
</evidence>
<dbReference type="SUPFAM" id="SSF51905">
    <property type="entry name" value="FAD/NAD(P)-binding domain"/>
    <property type="match status" value="1"/>
</dbReference>
<reference evidence="4 5" key="1">
    <citation type="submission" date="2018-05" db="EMBL/GenBank/DDBJ databases">
        <title>Genomic Encyclopedia of Type Strains, Phase IV (KMG-IV): sequencing the most valuable type-strain genomes for metagenomic binning, comparative biology and taxonomic classification.</title>
        <authorList>
            <person name="Goeker M."/>
        </authorList>
    </citation>
    <scope>NUCLEOTIDE SEQUENCE [LARGE SCALE GENOMIC DNA]</scope>
    <source>
        <strain evidence="4 5">DSM 29661</strain>
    </source>
</reference>
<dbReference type="Gene3D" id="3.30.9.10">
    <property type="entry name" value="D-Amino Acid Oxidase, subunit A, domain 2"/>
    <property type="match status" value="1"/>
</dbReference>
<dbReference type="Pfam" id="PF01266">
    <property type="entry name" value="DAO"/>
    <property type="match status" value="1"/>
</dbReference>
<dbReference type="RefSeq" id="WP_110389606.1">
    <property type="nucleotide sequence ID" value="NZ_JAKLKZ010000005.1"/>
</dbReference>
<dbReference type="GO" id="GO:0055130">
    <property type="term" value="P:D-alanine catabolic process"/>
    <property type="evidence" value="ECO:0007669"/>
    <property type="project" value="TreeGrafter"/>
</dbReference>
<dbReference type="AlphaFoldDB" id="A0A318KWP9"/>
<organism evidence="4 5">
    <name type="scientific">Rivihabitans pingtungensis</name>
    <dbReference type="NCBI Taxonomy" id="1054498"/>
    <lineage>
        <taxon>Bacteria</taxon>
        <taxon>Pseudomonadati</taxon>
        <taxon>Pseudomonadota</taxon>
        <taxon>Betaproteobacteria</taxon>
        <taxon>Neisseriales</taxon>
        <taxon>Aquaspirillaceae</taxon>
        <taxon>Rivihabitans</taxon>
    </lineage>
</organism>
<dbReference type="SUPFAM" id="SSF54373">
    <property type="entry name" value="FAD-linked reductases, C-terminal domain"/>
    <property type="match status" value="1"/>
</dbReference>
<evidence type="ECO:0000256" key="1">
    <source>
        <dbReference type="ARBA" id="ARBA00009410"/>
    </source>
</evidence>
<dbReference type="OrthoDB" id="18526at2"/>
<gene>
    <name evidence="4" type="ORF">DFR34_102137</name>
</gene>
<dbReference type="InterPro" id="IPR006076">
    <property type="entry name" value="FAD-dep_OxRdtase"/>
</dbReference>
<dbReference type="InterPro" id="IPR036188">
    <property type="entry name" value="FAD/NAD-bd_sf"/>
</dbReference>
<dbReference type="Gene3D" id="3.50.50.60">
    <property type="entry name" value="FAD/NAD(P)-binding domain"/>
    <property type="match status" value="2"/>
</dbReference>
<protein>
    <submittedName>
        <fullName evidence="4">Glycine/D-amino acid oxidase-like deaminating enzyme</fullName>
    </submittedName>
</protein>
<dbReference type="GO" id="GO:0005737">
    <property type="term" value="C:cytoplasm"/>
    <property type="evidence" value="ECO:0007669"/>
    <property type="project" value="TreeGrafter"/>
</dbReference>
<keyword evidence="2" id="KW-0560">Oxidoreductase</keyword>
<comment type="caution">
    <text evidence="4">The sequence shown here is derived from an EMBL/GenBank/DDBJ whole genome shotgun (WGS) entry which is preliminary data.</text>
</comment>
<dbReference type="EMBL" id="QJKI01000002">
    <property type="protein sequence ID" value="PXX81298.1"/>
    <property type="molecule type" value="Genomic_DNA"/>
</dbReference>
<dbReference type="PANTHER" id="PTHR13847">
    <property type="entry name" value="SARCOSINE DEHYDROGENASE-RELATED"/>
    <property type="match status" value="1"/>
</dbReference>
<sequence>MKVVVLGAGVVGVSTAWFLAKAGHEVIVIDRQAQAGIETSYANGGQISVSQSEPWANPGTPMRALKWMSKEDAPLLFRWRFDSRQWSWALKFLTECRPGRAKQNIRQLLNLGLYSRRTLQDIRAETGIHYDEQTRGILAIYQTQQALDEAANTCLLMQTYGMDRKVVTRDQIVEIEPALRHIAPKLAGGTYCPSDESGDARMFTQRLALLCEAEGVEFRYHTRINALLTRGSSLSGVSITGSDGQYETLTADAFVMAMGSYSPLLARTIGINLPIYPAKGYSATVPIEEPEVEVQNGEFVEGDNAPMVSITDEEHRLVFSRLGDRLRIAGTAEFNGYSTELNAVRCTALINRAKQLFPSGADYSNAMFWTGLRPVTPSNVPMIGRTKEYNNLFLNTGHGALGWTQGPGSGRALADIINGDRPEVDFRFMGL</sequence>
<dbReference type="Proteomes" id="UP000247555">
    <property type="component" value="Unassembled WGS sequence"/>
</dbReference>
<name>A0A318KWP9_9NEIS</name>
<accession>A0A318KWP9</accession>
<evidence type="ECO:0000259" key="3">
    <source>
        <dbReference type="Pfam" id="PF01266"/>
    </source>
</evidence>
<keyword evidence="5" id="KW-1185">Reference proteome</keyword>
<comment type="similarity">
    <text evidence="1">Belongs to the DadA oxidoreductase family.</text>
</comment>
<dbReference type="NCBIfam" id="NF001933">
    <property type="entry name" value="PRK00711.1"/>
    <property type="match status" value="1"/>
</dbReference>
<dbReference type="PANTHER" id="PTHR13847:SF280">
    <property type="entry name" value="D-AMINO ACID DEHYDROGENASE"/>
    <property type="match status" value="1"/>
</dbReference>
<feature type="domain" description="FAD dependent oxidoreductase" evidence="3">
    <location>
        <begin position="2"/>
        <end position="415"/>
    </location>
</feature>
<evidence type="ECO:0000313" key="4">
    <source>
        <dbReference type="EMBL" id="PXX81298.1"/>
    </source>
</evidence>
<evidence type="ECO:0000256" key="2">
    <source>
        <dbReference type="ARBA" id="ARBA00023002"/>
    </source>
</evidence>
<proteinExistence type="inferred from homology"/>